<feature type="region of interest" description="Disordered" evidence="1">
    <location>
        <begin position="31"/>
        <end position="58"/>
    </location>
</feature>
<proteinExistence type="predicted"/>
<accession>A0A3N1HHY9</accession>
<protein>
    <recommendedName>
        <fullName evidence="5">Serine/threonine protein kinase</fullName>
    </recommendedName>
</protein>
<feature type="chain" id="PRO_5038422038" description="Serine/threonine protein kinase" evidence="2">
    <location>
        <begin position="22"/>
        <end position="239"/>
    </location>
</feature>
<reference evidence="3 4" key="1">
    <citation type="submission" date="2018-11" db="EMBL/GenBank/DDBJ databases">
        <title>Sequencing the genomes of 1000 actinobacteria strains.</title>
        <authorList>
            <person name="Klenk H.-P."/>
        </authorList>
    </citation>
    <scope>NUCLEOTIDE SEQUENCE [LARGE SCALE GENOMIC DNA]</scope>
    <source>
        <strain evidence="3 4">DSM 44231</strain>
    </source>
</reference>
<dbReference type="EMBL" id="RJKM01000001">
    <property type="protein sequence ID" value="ROP41922.1"/>
    <property type="molecule type" value="Genomic_DNA"/>
</dbReference>
<evidence type="ECO:0000313" key="4">
    <source>
        <dbReference type="Proteomes" id="UP000268727"/>
    </source>
</evidence>
<sequence length="239" mass="24920">MHKAAWVAVAMVLLAAVGIFAARIDWQAESGTQVASSERTQEEATTPEDPSPPRDAAPDAATEVINVVAARAGVPVDGYTAGRPGAPIDSCFPSAAGVTADIVSCGTTAHNADVCWLAPDRVGLLCGTDPWEKELLAYTTAQPVTRAPATSTPRPWALELADGSRCRMRTGGSWPGRADGYVGAYRCTGPTEFVLSKSDAQVDRSTATWTVMTGGLSADNRTLPPPTPITVVTAYFASV</sequence>
<evidence type="ECO:0000256" key="2">
    <source>
        <dbReference type="SAM" id="SignalP"/>
    </source>
</evidence>
<gene>
    <name evidence="3" type="ORF">EDD40_7408</name>
</gene>
<dbReference type="Proteomes" id="UP000268727">
    <property type="component" value="Unassembled WGS sequence"/>
</dbReference>
<dbReference type="AlphaFoldDB" id="A0A3N1HHY9"/>
<name>A0A3N1HHY9_9PSEU</name>
<evidence type="ECO:0008006" key="5">
    <source>
        <dbReference type="Google" id="ProtNLM"/>
    </source>
</evidence>
<dbReference type="RefSeq" id="WP_148089027.1">
    <property type="nucleotide sequence ID" value="NZ_RJKM01000001.1"/>
</dbReference>
<comment type="caution">
    <text evidence="3">The sequence shown here is derived from an EMBL/GenBank/DDBJ whole genome shotgun (WGS) entry which is preliminary data.</text>
</comment>
<evidence type="ECO:0000256" key="1">
    <source>
        <dbReference type="SAM" id="MobiDB-lite"/>
    </source>
</evidence>
<feature type="signal peptide" evidence="2">
    <location>
        <begin position="1"/>
        <end position="21"/>
    </location>
</feature>
<organism evidence="3 4">
    <name type="scientific">Saccharothrix texasensis</name>
    <dbReference type="NCBI Taxonomy" id="103734"/>
    <lineage>
        <taxon>Bacteria</taxon>
        <taxon>Bacillati</taxon>
        <taxon>Actinomycetota</taxon>
        <taxon>Actinomycetes</taxon>
        <taxon>Pseudonocardiales</taxon>
        <taxon>Pseudonocardiaceae</taxon>
        <taxon>Saccharothrix</taxon>
    </lineage>
</organism>
<keyword evidence="4" id="KW-1185">Reference proteome</keyword>
<evidence type="ECO:0000313" key="3">
    <source>
        <dbReference type="EMBL" id="ROP41922.1"/>
    </source>
</evidence>
<keyword evidence="2" id="KW-0732">Signal</keyword>
<dbReference type="OrthoDB" id="8871309at2"/>